<comment type="caution">
    <text evidence="1">The sequence shown here is derived from an EMBL/GenBank/DDBJ whole genome shotgun (WGS) entry which is preliminary data.</text>
</comment>
<accession>A0A2V1IQB8</accession>
<dbReference type="AlphaFoldDB" id="A0A2V1IQB8"/>
<protein>
    <submittedName>
        <fullName evidence="1">Uncharacterized protein</fullName>
    </submittedName>
</protein>
<keyword evidence="2" id="KW-1185">Reference proteome</keyword>
<evidence type="ECO:0000313" key="1">
    <source>
        <dbReference type="EMBL" id="PWB05758.1"/>
    </source>
</evidence>
<dbReference type="RefSeq" id="WP_107037040.1">
    <property type="nucleotide sequence ID" value="NZ_CAONYS010000067.1"/>
</dbReference>
<gene>
    <name evidence="1" type="ORF">C5O25_12475</name>
</gene>
<dbReference type="EMBL" id="PUBV01000060">
    <property type="protein sequence ID" value="PWB05758.1"/>
    <property type="molecule type" value="Genomic_DNA"/>
</dbReference>
<evidence type="ECO:0000313" key="2">
    <source>
        <dbReference type="Proteomes" id="UP000244925"/>
    </source>
</evidence>
<dbReference type="Proteomes" id="UP000244925">
    <property type="component" value="Unassembled WGS sequence"/>
</dbReference>
<sequence length="85" mass="9228">MKIEKFQFIELPKPEITISASGTSHILGGVLCEIKYTQCIGNKETTCSLDSHLNGFNKDSDCHGSTTGSSFCAEHSATCKNYIIP</sequence>
<organism evidence="1 2">
    <name type="scientific">Paramuribaculum intestinale</name>
    <dbReference type="NCBI Taxonomy" id="2094151"/>
    <lineage>
        <taxon>Bacteria</taxon>
        <taxon>Pseudomonadati</taxon>
        <taxon>Bacteroidota</taxon>
        <taxon>Bacteroidia</taxon>
        <taxon>Bacteroidales</taxon>
        <taxon>Muribaculaceae</taxon>
        <taxon>Paramuribaculum</taxon>
    </lineage>
</organism>
<name>A0A2V1IQB8_9BACT</name>
<proteinExistence type="predicted"/>
<reference evidence="2" key="1">
    <citation type="submission" date="2018-02" db="EMBL/GenBank/DDBJ databases">
        <authorList>
            <person name="Clavel T."/>
            <person name="Strowig T."/>
        </authorList>
    </citation>
    <scope>NUCLEOTIDE SEQUENCE [LARGE SCALE GENOMIC DNA]</scope>
    <source>
        <strain evidence="2">DSM 100764</strain>
    </source>
</reference>